<organism evidence="1 2">
    <name type="scientific">Phormidium yuhuli AB48</name>
    <dbReference type="NCBI Taxonomy" id="2940671"/>
    <lineage>
        <taxon>Bacteria</taxon>
        <taxon>Bacillati</taxon>
        <taxon>Cyanobacteriota</taxon>
        <taxon>Cyanophyceae</taxon>
        <taxon>Oscillatoriophycideae</taxon>
        <taxon>Oscillatoriales</taxon>
        <taxon>Oscillatoriaceae</taxon>
        <taxon>Phormidium</taxon>
        <taxon>Phormidium yuhuli</taxon>
    </lineage>
</organism>
<reference evidence="1" key="1">
    <citation type="submission" date="2022-06" db="EMBL/GenBank/DDBJ databases">
        <title>Genome sequence of Phormidium yuhuli AB48 isolated from an industrial photobioreactor environment.</title>
        <authorList>
            <person name="Qiu Y."/>
            <person name="Noonan A.J.C."/>
            <person name="Dofher K."/>
            <person name="Koch M."/>
            <person name="Kieft B."/>
            <person name="Lin X."/>
            <person name="Ziels R.M."/>
            <person name="Hallam S.J."/>
        </authorList>
    </citation>
    <scope>NUCLEOTIDE SEQUENCE</scope>
    <source>
        <strain evidence="1">AB48</strain>
    </source>
</reference>
<dbReference type="RefSeq" id="WP_252660564.1">
    <property type="nucleotide sequence ID" value="NZ_CP098611.1"/>
</dbReference>
<name>A0ABY5AMR5_9CYAN</name>
<dbReference type="Gene3D" id="3.60.21.10">
    <property type="match status" value="1"/>
</dbReference>
<dbReference type="EMBL" id="CP098611">
    <property type="protein sequence ID" value="USR89651.1"/>
    <property type="molecule type" value="Genomic_DNA"/>
</dbReference>
<gene>
    <name evidence="1" type="ORF">NEA10_12255</name>
</gene>
<dbReference type="InterPro" id="IPR029052">
    <property type="entry name" value="Metallo-depent_PP-like"/>
</dbReference>
<sequence>MTDLFLEHSHWAILSGLEGNLTAYHAVLEDIRKQTLPVDAIYILGDVVGLHPQCSELLEQLRSPKPGEPTPQICTGWWEEQCFNLHGVGPDPQGIALKERYGDDVVEALWNAVPRDHVEWLRSLDFGFLELDSLLIHGSTVSYDDELTPNTPPSILLDRLIRADANQLFCGRSGLAFEYCFESGQINSQVTTLDGNEAPISQSLKPRKVIGVGSVGRTPNQASYCLYSPGSNQVKFRHLT</sequence>
<keyword evidence="2" id="KW-1185">Reference proteome</keyword>
<dbReference type="CDD" id="cd00838">
    <property type="entry name" value="MPP_superfamily"/>
    <property type="match status" value="1"/>
</dbReference>
<dbReference type="SUPFAM" id="SSF56300">
    <property type="entry name" value="Metallo-dependent phosphatases"/>
    <property type="match status" value="1"/>
</dbReference>
<evidence type="ECO:0000313" key="2">
    <source>
        <dbReference type="Proteomes" id="UP001056708"/>
    </source>
</evidence>
<protein>
    <submittedName>
        <fullName evidence="1">Metallophosphatase</fullName>
    </submittedName>
</protein>
<evidence type="ECO:0000313" key="1">
    <source>
        <dbReference type="EMBL" id="USR89651.1"/>
    </source>
</evidence>
<accession>A0ABY5AMR5</accession>
<proteinExistence type="predicted"/>
<dbReference type="Proteomes" id="UP001056708">
    <property type="component" value="Chromosome"/>
</dbReference>